<keyword evidence="1" id="KW-0812">Transmembrane</keyword>
<reference evidence="3" key="1">
    <citation type="journal article" date="2019" name="Environ. Microbiol.">
        <title>Fungal ecological strategies reflected in gene transcription - a case study of two litter decomposers.</title>
        <authorList>
            <person name="Barbi F."/>
            <person name="Kohler A."/>
            <person name="Barry K."/>
            <person name="Baskaran P."/>
            <person name="Daum C."/>
            <person name="Fauchery L."/>
            <person name="Ihrmark K."/>
            <person name="Kuo A."/>
            <person name="LaButti K."/>
            <person name="Lipzen A."/>
            <person name="Morin E."/>
            <person name="Grigoriev I.V."/>
            <person name="Henrissat B."/>
            <person name="Lindahl B."/>
            <person name="Martin F."/>
        </authorList>
    </citation>
    <scope>NUCLEOTIDE SEQUENCE</scope>
    <source>
        <strain evidence="3">JB14</strain>
    </source>
</reference>
<dbReference type="Pfam" id="PF20152">
    <property type="entry name" value="DUF6534"/>
    <property type="match status" value="1"/>
</dbReference>
<protein>
    <recommendedName>
        <fullName evidence="2">DUF6534 domain-containing protein</fullName>
    </recommendedName>
</protein>
<feature type="transmembrane region" description="Helical" evidence="1">
    <location>
        <begin position="67"/>
        <end position="87"/>
    </location>
</feature>
<evidence type="ECO:0000259" key="2">
    <source>
        <dbReference type="Pfam" id="PF20152"/>
    </source>
</evidence>
<dbReference type="AlphaFoldDB" id="A0A6A4HWG5"/>
<dbReference type="InterPro" id="IPR045339">
    <property type="entry name" value="DUF6534"/>
</dbReference>
<organism evidence="3 4">
    <name type="scientific">Gymnopus androsaceus JB14</name>
    <dbReference type="NCBI Taxonomy" id="1447944"/>
    <lineage>
        <taxon>Eukaryota</taxon>
        <taxon>Fungi</taxon>
        <taxon>Dikarya</taxon>
        <taxon>Basidiomycota</taxon>
        <taxon>Agaricomycotina</taxon>
        <taxon>Agaricomycetes</taxon>
        <taxon>Agaricomycetidae</taxon>
        <taxon>Agaricales</taxon>
        <taxon>Marasmiineae</taxon>
        <taxon>Omphalotaceae</taxon>
        <taxon>Gymnopus</taxon>
    </lineage>
</organism>
<feature type="transmembrane region" description="Helical" evidence="1">
    <location>
        <begin position="99"/>
        <end position="119"/>
    </location>
</feature>
<sequence length="318" mass="34734">MSGLSAAEQAEINLILGGTELNTPQVVGNYFSYLTMGIVLSAGIWTYDLAVTNHANPSTLTFIKWPMIAEPVLLSTCGITVQLFYAWRIWIISLRKNQILPVVIGCFSILGWCAIYWQVHTLATHNLLSKLDILLPSYIAFGCSLAADALITGSMIYYLNLRFRMRPEFPSGVSSNRFPHRSFRKLIVRTVECNLLSLLAQAIAVGLFARASVTGSYSEITGMTLAKVYTFSLLVSLNCRHPNNNYGTSGRGFSSSRGGGFNSTAISNRHGSITFPSTQIDIQRETASNWKVQSNGPAFNADELSELDADAVVSPVTG</sequence>
<keyword evidence="1" id="KW-0472">Membrane</keyword>
<name>A0A6A4HWG5_9AGAR</name>
<keyword evidence="1" id="KW-1133">Transmembrane helix</keyword>
<proteinExistence type="predicted"/>
<evidence type="ECO:0000313" key="3">
    <source>
        <dbReference type="EMBL" id="KAE9402223.1"/>
    </source>
</evidence>
<accession>A0A6A4HWG5</accession>
<feature type="domain" description="DUF6534" evidence="2">
    <location>
        <begin position="144"/>
        <end position="241"/>
    </location>
</feature>
<dbReference type="PANTHER" id="PTHR40465">
    <property type="entry name" value="CHROMOSOME 1, WHOLE GENOME SHOTGUN SEQUENCE"/>
    <property type="match status" value="1"/>
</dbReference>
<dbReference type="PANTHER" id="PTHR40465:SF1">
    <property type="entry name" value="DUF6534 DOMAIN-CONTAINING PROTEIN"/>
    <property type="match status" value="1"/>
</dbReference>
<feature type="transmembrane region" description="Helical" evidence="1">
    <location>
        <begin position="30"/>
        <end position="47"/>
    </location>
</feature>
<gene>
    <name evidence="3" type="ORF">BT96DRAFT_991390</name>
</gene>
<evidence type="ECO:0000256" key="1">
    <source>
        <dbReference type="SAM" id="Phobius"/>
    </source>
</evidence>
<feature type="transmembrane region" description="Helical" evidence="1">
    <location>
        <begin position="139"/>
        <end position="159"/>
    </location>
</feature>
<keyword evidence="4" id="KW-1185">Reference proteome</keyword>
<dbReference type="Proteomes" id="UP000799118">
    <property type="component" value="Unassembled WGS sequence"/>
</dbReference>
<evidence type="ECO:0000313" key="4">
    <source>
        <dbReference type="Proteomes" id="UP000799118"/>
    </source>
</evidence>
<dbReference type="EMBL" id="ML769437">
    <property type="protein sequence ID" value="KAE9402223.1"/>
    <property type="molecule type" value="Genomic_DNA"/>
</dbReference>